<proteinExistence type="predicted"/>
<dbReference type="AlphaFoldDB" id="A0A0S4XPP2"/>
<gene>
    <name evidence="1" type="ORF">BN3087_700001</name>
</gene>
<reference evidence="1" key="1">
    <citation type="submission" date="2015-11" db="EMBL/GenBank/DDBJ databases">
        <authorList>
            <person name="Zhang Y."/>
            <person name="Guo Z."/>
        </authorList>
    </citation>
    <scope>NUCLEOTIDE SEQUENCE</scope>
    <source>
        <strain evidence="1">BN30871</strain>
    </source>
</reference>
<organism evidence="1">
    <name type="scientific">Sulfurovum sp. enrichment culture clone C5</name>
    <dbReference type="NCBI Taxonomy" id="497650"/>
    <lineage>
        <taxon>Bacteria</taxon>
        <taxon>Pseudomonadati</taxon>
        <taxon>Campylobacterota</taxon>
        <taxon>Epsilonproteobacteria</taxon>
        <taxon>Campylobacterales</taxon>
        <taxon>Sulfurovaceae</taxon>
        <taxon>Sulfurovum</taxon>
        <taxon>environmental samples</taxon>
    </lineage>
</organism>
<evidence type="ECO:0000313" key="1">
    <source>
        <dbReference type="EMBL" id="CUV66271.1"/>
    </source>
</evidence>
<evidence type="ECO:0008006" key="2">
    <source>
        <dbReference type="Google" id="ProtNLM"/>
    </source>
</evidence>
<protein>
    <recommendedName>
        <fullName evidence="2">VWFA domain-containing protein</fullName>
    </recommendedName>
</protein>
<sequence length="279" mass="31686">MAKDASERGIHTTFIGIGVDFNNDLVEYVSKIKGANYHSVHSSDKFSKLLDDEFEYMVTPLVYDLSLKLDSDAYSIAGVYGSPEANMATGEIMKVNTLFPSKATDEATKGGVILLKLNKNNRVNTQNIKLIANYKDVDGKSHTNEQSVYLTDSKNSGISKAILLSDYVSLMKNWLIDTRASCNDQPKWIYEKPIILEKRICIYPPLHPMYPFVSEWEKGSCSLNVSKNYKEVFGKFANYYKQEMDKIGDKSLNEELEIINLLQKSKDSNPNQDDWEMKK</sequence>
<accession>A0A0S4XPP2</accession>
<name>A0A0S4XPP2_9BACT</name>
<dbReference type="EMBL" id="FAXN01000074">
    <property type="protein sequence ID" value="CUV66271.1"/>
    <property type="molecule type" value="Genomic_DNA"/>
</dbReference>